<reference evidence="2" key="1">
    <citation type="submission" date="2019-09" db="EMBL/GenBank/DDBJ databases">
        <title>Bird 10,000 Genomes (B10K) Project - Family phase.</title>
        <authorList>
            <person name="Zhang G."/>
        </authorList>
    </citation>
    <scope>NUCLEOTIDE SEQUENCE</scope>
    <source>
        <strain evidence="2">B10K-DU-024-03</strain>
        <tissue evidence="2">Muscle</tissue>
    </source>
</reference>
<evidence type="ECO:0000313" key="3">
    <source>
        <dbReference type="Proteomes" id="UP000648918"/>
    </source>
</evidence>
<dbReference type="Proteomes" id="UP000648918">
    <property type="component" value="Unassembled WGS sequence"/>
</dbReference>
<evidence type="ECO:0000313" key="2">
    <source>
        <dbReference type="EMBL" id="NXD77420.1"/>
    </source>
</evidence>
<name>A0A851YYL4_9AVES</name>
<keyword evidence="1" id="KW-0472">Membrane</keyword>
<dbReference type="AlphaFoldDB" id="A0A851YYL4"/>
<evidence type="ECO:0000256" key="1">
    <source>
        <dbReference type="SAM" id="Phobius"/>
    </source>
</evidence>
<keyword evidence="3" id="KW-1185">Reference proteome</keyword>
<proteinExistence type="predicted"/>
<protein>
    <submittedName>
        <fullName evidence="2">NU6M oxidoreductase</fullName>
    </submittedName>
</protein>
<dbReference type="OrthoDB" id="9837654at2759"/>
<feature type="non-terminal residue" evidence="2">
    <location>
        <position position="64"/>
    </location>
</feature>
<keyword evidence="1" id="KW-0812">Transmembrane</keyword>
<sequence>MSYYDLFCAILRLWFVFLGGGVAVASNPIADCGVVGIVLASVVGCRWLLSLGVSFVALMLFMVY</sequence>
<dbReference type="EMBL" id="WBNJ01000034">
    <property type="protein sequence ID" value="NXD77420.1"/>
    <property type="molecule type" value="Genomic_DNA"/>
</dbReference>
<feature type="transmembrane region" description="Helical" evidence="1">
    <location>
        <begin position="35"/>
        <end position="63"/>
    </location>
</feature>
<feature type="non-terminal residue" evidence="2">
    <location>
        <position position="1"/>
    </location>
</feature>
<gene>
    <name evidence="2" type="primary">Mtnd6_0</name>
    <name evidence="2" type="ORF">HALSEN_R10689</name>
</gene>
<organism evidence="2 3">
    <name type="scientific">Halcyon senegalensis</name>
    <dbReference type="NCBI Taxonomy" id="342381"/>
    <lineage>
        <taxon>Eukaryota</taxon>
        <taxon>Metazoa</taxon>
        <taxon>Chordata</taxon>
        <taxon>Craniata</taxon>
        <taxon>Vertebrata</taxon>
        <taxon>Euteleostomi</taxon>
        <taxon>Archelosauria</taxon>
        <taxon>Archosauria</taxon>
        <taxon>Dinosauria</taxon>
        <taxon>Saurischia</taxon>
        <taxon>Theropoda</taxon>
        <taxon>Coelurosauria</taxon>
        <taxon>Aves</taxon>
        <taxon>Neognathae</taxon>
        <taxon>Neoaves</taxon>
        <taxon>Telluraves</taxon>
        <taxon>Coraciimorphae</taxon>
        <taxon>Coraciiformes</taxon>
        <taxon>Alcedinidae</taxon>
        <taxon>Halcyon</taxon>
    </lineage>
</organism>
<comment type="caution">
    <text evidence="2">The sequence shown here is derived from an EMBL/GenBank/DDBJ whole genome shotgun (WGS) entry which is preliminary data.</text>
</comment>
<accession>A0A851YYL4</accession>
<keyword evidence="1" id="KW-1133">Transmembrane helix</keyword>